<organism evidence="5 6">
    <name type="scientific">Hypsizygus marmoreus</name>
    <name type="common">White beech mushroom</name>
    <name type="synonym">Agaricus marmoreus</name>
    <dbReference type="NCBI Taxonomy" id="39966"/>
    <lineage>
        <taxon>Eukaryota</taxon>
        <taxon>Fungi</taxon>
        <taxon>Dikarya</taxon>
        <taxon>Basidiomycota</taxon>
        <taxon>Agaricomycotina</taxon>
        <taxon>Agaricomycetes</taxon>
        <taxon>Agaricomycetidae</taxon>
        <taxon>Agaricales</taxon>
        <taxon>Tricholomatineae</taxon>
        <taxon>Lyophyllaceae</taxon>
        <taxon>Hypsizygus</taxon>
    </lineage>
</organism>
<sequence length="399" mass="44187">MFSNALLVLISGAVAFGSAAAATPWPFDLTTLSAPDGSITAKFVSFGATLTELWVKDKYGKLQDIVLGYDDNSRLLTDPDHPVFNPIVGRYANRLKNGTFSIPITKLPQSDGPNVYHIPTNDHDGKQETKLERRVSSHYDSHLLGQVTLHGGIYGWDRRNWTLVAKTPTSVTYKHIDAADEGFPGNVTAYATHTVSNGGILKTVVRATATQKTPIMLTQHIYWNLDAFRDGSNDILSHHLQVDASRVIDVDGNAIPTGEFIKVGGTPFDFRKERMIGARWNDTINLCGLGCQGYDSAWVYDRSEAAGTGTSLWSDLSGIRVDISTNQPVVQVYSSFWLNTPRKEVHGGSSLKYGRWSAVAIEQEGYIDAINTPEWNVDQIYYPGKDFEWRSTYKFSVVK</sequence>
<dbReference type="OrthoDB" id="274691at2759"/>
<keyword evidence="2" id="KW-0413">Isomerase</keyword>
<evidence type="ECO:0000256" key="4">
    <source>
        <dbReference type="SAM" id="SignalP"/>
    </source>
</evidence>
<proteinExistence type="inferred from homology"/>
<feature type="signal peptide" evidence="4">
    <location>
        <begin position="1"/>
        <end position="21"/>
    </location>
</feature>
<evidence type="ECO:0000256" key="1">
    <source>
        <dbReference type="ARBA" id="ARBA00006206"/>
    </source>
</evidence>
<dbReference type="Pfam" id="PF01263">
    <property type="entry name" value="Aldose_epim"/>
    <property type="match status" value="2"/>
</dbReference>
<dbReference type="Proteomes" id="UP000076154">
    <property type="component" value="Unassembled WGS sequence"/>
</dbReference>
<dbReference type="CDD" id="cd09019">
    <property type="entry name" value="galactose_mutarotase_like"/>
    <property type="match status" value="1"/>
</dbReference>
<evidence type="ECO:0000256" key="3">
    <source>
        <dbReference type="ARBA" id="ARBA00023277"/>
    </source>
</evidence>
<dbReference type="SUPFAM" id="SSF74650">
    <property type="entry name" value="Galactose mutarotase-like"/>
    <property type="match status" value="1"/>
</dbReference>
<comment type="similarity">
    <text evidence="1">Belongs to the aldose epimerase family.</text>
</comment>
<keyword evidence="3" id="KW-0119">Carbohydrate metabolism</keyword>
<evidence type="ECO:0000256" key="2">
    <source>
        <dbReference type="ARBA" id="ARBA00023235"/>
    </source>
</evidence>
<evidence type="ECO:0000313" key="5">
    <source>
        <dbReference type="EMBL" id="RDB17475.1"/>
    </source>
</evidence>
<evidence type="ECO:0008006" key="7">
    <source>
        <dbReference type="Google" id="ProtNLM"/>
    </source>
</evidence>
<evidence type="ECO:0000313" key="6">
    <source>
        <dbReference type="Proteomes" id="UP000076154"/>
    </source>
</evidence>
<protein>
    <recommendedName>
        <fullName evidence="7">Aldose 1-epimerase</fullName>
    </recommendedName>
</protein>
<dbReference type="InterPro" id="IPR011013">
    <property type="entry name" value="Gal_mutarotase_sf_dom"/>
</dbReference>
<dbReference type="Gene3D" id="2.70.98.10">
    <property type="match status" value="1"/>
</dbReference>
<dbReference type="InParanoid" id="A0A369JAL0"/>
<dbReference type="InterPro" id="IPR008183">
    <property type="entry name" value="Aldose_1/G6P_1-epimerase"/>
</dbReference>
<dbReference type="GO" id="GO:0004034">
    <property type="term" value="F:aldose 1-epimerase activity"/>
    <property type="evidence" value="ECO:0007669"/>
    <property type="project" value="TreeGrafter"/>
</dbReference>
<accession>A0A369JAL0</accession>
<gene>
    <name evidence="5" type="ORF">Hypma_001600</name>
</gene>
<keyword evidence="6" id="KW-1185">Reference proteome</keyword>
<dbReference type="InterPro" id="IPR047215">
    <property type="entry name" value="Galactose_mutarotase-like"/>
</dbReference>
<name>A0A369JAL0_HYPMA</name>
<feature type="chain" id="PRO_5016984924" description="Aldose 1-epimerase" evidence="4">
    <location>
        <begin position="22"/>
        <end position="399"/>
    </location>
</feature>
<dbReference type="GO" id="GO:0030246">
    <property type="term" value="F:carbohydrate binding"/>
    <property type="evidence" value="ECO:0007669"/>
    <property type="project" value="InterPro"/>
</dbReference>
<keyword evidence="4" id="KW-0732">Signal</keyword>
<dbReference type="STRING" id="39966.A0A369JAL0"/>
<dbReference type="AlphaFoldDB" id="A0A369JAL0"/>
<dbReference type="InterPro" id="IPR014718">
    <property type="entry name" value="GH-type_carb-bd"/>
</dbReference>
<dbReference type="GO" id="GO:0033499">
    <property type="term" value="P:galactose catabolic process via UDP-galactose, Leloir pathway"/>
    <property type="evidence" value="ECO:0007669"/>
    <property type="project" value="TreeGrafter"/>
</dbReference>
<dbReference type="GO" id="GO:0006006">
    <property type="term" value="P:glucose metabolic process"/>
    <property type="evidence" value="ECO:0007669"/>
    <property type="project" value="TreeGrafter"/>
</dbReference>
<dbReference type="PANTHER" id="PTHR10091">
    <property type="entry name" value="ALDOSE-1-EPIMERASE"/>
    <property type="match status" value="1"/>
</dbReference>
<dbReference type="PANTHER" id="PTHR10091:SF6">
    <property type="entry name" value="1-EPIMERASE, PUTATIVE (AFU_ORTHOLOGUE AFUA_3G13240)-RELATED"/>
    <property type="match status" value="1"/>
</dbReference>
<comment type="caution">
    <text evidence="5">The sequence shown here is derived from an EMBL/GenBank/DDBJ whole genome shotgun (WGS) entry which is preliminary data.</text>
</comment>
<reference evidence="5" key="1">
    <citation type="submission" date="2018-04" db="EMBL/GenBank/DDBJ databases">
        <title>Whole genome sequencing of Hypsizygus marmoreus.</title>
        <authorList>
            <person name="Choi I.-G."/>
            <person name="Min B."/>
            <person name="Kim J.-G."/>
            <person name="Kim S."/>
            <person name="Oh Y.-L."/>
            <person name="Kong W.-S."/>
            <person name="Park H."/>
            <person name="Jeong J."/>
            <person name="Song E.-S."/>
        </authorList>
    </citation>
    <scope>NUCLEOTIDE SEQUENCE [LARGE SCALE GENOMIC DNA]</scope>
    <source>
        <strain evidence="5">51987-8</strain>
    </source>
</reference>
<dbReference type="EMBL" id="LUEZ02000112">
    <property type="protein sequence ID" value="RDB17475.1"/>
    <property type="molecule type" value="Genomic_DNA"/>
</dbReference>